<feature type="domain" description="Alcohol dehydrogenase-like N-terminal" evidence="8">
    <location>
        <begin position="25"/>
        <end position="149"/>
    </location>
</feature>
<dbReference type="Gene3D" id="3.40.50.720">
    <property type="entry name" value="NAD(P)-binding Rossmann-like Domain"/>
    <property type="match status" value="1"/>
</dbReference>
<evidence type="ECO:0000256" key="2">
    <source>
        <dbReference type="ARBA" id="ARBA00022723"/>
    </source>
</evidence>
<feature type="region of interest" description="Disordered" evidence="6">
    <location>
        <begin position="400"/>
        <end position="444"/>
    </location>
</feature>
<dbReference type="EMBL" id="JBHLSS010000036">
    <property type="protein sequence ID" value="MFC0709102.1"/>
    <property type="molecule type" value="Genomic_DNA"/>
</dbReference>
<evidence type="ECO:0000259" key="8">
    <source>
        <dbReference type="Pfam" id="PF08240"/>
    </source>
</evidence>
<dbReference type="RefSeq" id="WP_376943683.1">
    <property type="nucleotide sequence ID" value="NZ_CP171449.1"/>
</dbReference>
<evidence type="ECO:0000256" key="5">
    <source>
        <dbReference type="RuleBase" id="RU361277"/>
    </source>
</evidence>
<dbReference type="Pfam" id="PF00107">
    <property type="entry name" value="ADH_zinc_N"/>
    <property type="match status" value="1"/>
</dbReference>
<dbReference type="Pfam" id="PF08240">
    <property type="entry name" value="ADH_N"/>
    <property type="match status" value="1"/>
</dbReference>
<dbReference type="Gene3D" id="3.90.180.10">
    <property type="entry name" value="Medium-chain alcohol dehydrogenases, catalytic domain"/>
    <property type="match status" value="1"/>
</dbReference>
<dbReference type="InterPro" id="IPR002328">
    <property type="entry name" value="ADH_Zn_CS"/>
</dbReference>
<sequence>MKAVVFHDIGDIRLDDVPDPQIEAPTDAIVRLTASAICGTDLHFIRGSVGGMRPGTILGHEGVGIVEQLGEEVRNLQIGDRVVIPSTIACGNCSYCRAGYYAQCDVANPNGKNAGTAFYGGPQQSGAFQGLQAEKARIPFANVGLVKLPSEISNDQAILLSDIFPTGYFGAEMAEIRDGDTVAVFGCGPVGQFAIAGAKLLGASRVFAIDRYPDRLQMARQQGAEIIDFEREDPVRTLRRLTDGIGVDRAIEAVGVDAGHEHAFQHGHDPEEEERFAQEVATVAPKTHPDGANWHPGDAPSQALDWAVEALAKAGTLSIVGVYPQQARSFPIGLATEKNLTINMGNCHHRKYIPKLIELILARRIDPAKILTQIKPMGDAIAAIKAFDRHEHGWIKVELQPQRTQGDIEGSEELSSTDQLLDEGIEETFPASDPVSISPRPERH</sequence>
<dbReference type="SUPFAM" id="SSF50129">
    <property type="entry name" value="GroES-like"/>
    <property type="match status" value="1"/>
</dbReference>
<evidence type="ECO:0000256" key="1">
    <source>
        <dbReference type="ARBA" id="ARBA00001947"/>
    </source>
</evidence>
<dbReference type="SUPFAM" id="SSF51735">
    <property type="entry name" value="NAD(P)-binding Rossmann-fold domains"/>
    <property type="match status" value="1"/>
</dbReference>
<keyword evidence="3 5" id="KW-0862">Zinc</keyword>
<feature type="domain" description="Alcohol dehydrogenase-like C-terminal" evidence="7">
    <location>
        <begin position="189"/>
        <end position="264"/>
    </location>
</feature>
<comment type="cofactor">
    <cofactor evidence="1 5">
        <name>Zn(2+)</name>
        <dbReference type="ChEBI" id="CHEBI:29105"/>
    </cofactor>
</comment>
<dbReference type="InterPro" id="IPR036291">
    <property type="entry name" value="NAD(P)-bd_dom_sf"/>
</dbReference>
<proteinExistence type="inferred from homology"/>
<dbReference type="InterPro" id="IPR011032">
    <property type="entry name" value="GroES-like_sf"/>
</dbReference>
<dbReference type="CDD" id="cd08283">
    <property type="entry name" value="FDH_like_1"/>
    <property type="match status" value="1"/>
</dbReference>
<comment type="caution">
    <text evidence="9">The sequence shown here is derived from an EMBL/GenBank/DDBJ whole genome shotgun (WGS) entry which is preliminary data.</text>
</comment>
<protein>
    <submittedName>
        <fullName evidence="9">Zinc-dependent alcohol dehydrogenase</fullName>
        <ecNumber evidence="9">1.1.1.-</ecNumber>
    </submittedName>
</protein>
<evidence type="ECO:0000256" key="4">
    <source>
        <dbReference type="ARBA" id="ARBA00023002"/>
    </source>
</evidence>
<evidence type="ECO:0000256" key="6">
    <source>
        <dbReference type="SAM" id="MobiDB-lite"/>
    </source>
</evidence>
<dbReference type="PANTHER" id="PTHR42813:SF7">
    <property type="entry name" value="ALCOHOL DEHYDROGENASE (ZN-DEPENDENT)-RELATED"/>
    <property type="match status" value="1"/>
</dbReference>
<organism evidence="9 10">
    <name type="scientific">Azorhizophilus paspali</name>
    <name type="common">Azotobacter paspali</name>
    <dbReference type="NCBI Taxonomy" id="69963"/>
    <lineage>
        <taxon>Bacteria</taxon>
        <taxon>Pseudomonadati</taxon>
        <taxon>Pseudomonadota</taxon>
        <taxon>Gammaproteobacteria</taxon>
        <taxon>Pseudomonadales</taxon>
        <taxon>Pseudomonadaceae</taxon>
        <taxon>Azorhizophilus</taxon>
    </lineage>
</organism>
<reference evidence="9 10" key="1">
    <citation type="submission" date="2024-09" db="EMBL/GenBank/DDBJ databases">
        <authorList>
            <person name="Sun Q."/>
            <person name="Mori K."/>
        </authorList>
    </citation>
    <scope>NUCLEOTIDE SEQUENCE [LARGE SCALE GENOMIC DNA]</scope>
    <source>
        <strain evidence="9 10">NCAIM B.01794</strain>
    </source>
</reference>
<evidence type="ECO:0000313" key="9">
    <source>
        <dbReference type="EMBL" id="MFC0709102.1"/>
    </source>
</evidence>
<dbReference type="Proteomes" id="UP001589891">
    <property type="component" value="Unassembled WGS sequence"/>
</dbReference>
<dbReference type="PROSITE" id="PS00059">
    <property type="entry name" value="ADH_ZINC"/>
    <property type="match status" value="1"/>
</dbReference>
<evidence type="ECO:0000259" key="7">
    <source>
        <dbReference type="Pfam" id="PF00107"/>
    </source>
</evidence>
<gene>
    <name evidence="9" type="ORF">ACFFGX_05665</name>
</gene>
<keyword evidence="2 5" id="KW-0479">Metal-binding</keyword>
<evidence type="ECO:0000256" key="3">
    <source>
        <dbReference type="ARBA" id="ARBA00022833"/>
    </source>
</evidence>
<evidence type="ECO:0000313" key="10">
    <source>
        <dbReference type="Proteomes" id="UP001589891"/>
    </source>
</evidence>
<dbReference type="InterPro" id="IPR013149">
    <property type="entry name" value="ADH-like_C"/>
</dbReference>
<keyword evidence="4 9" id="KW-0560">Oxidoreductase</keyword>
<dbReference type="PANTHER" id="PTHR42813">
    <property type="entry name" value="ZINC-TYPE ALCOHOL DEHYDROGENASE-LIKE"/>
    <property type="match status" value="1"/>
</dbReference>
<dbReference type="InterPro" id="IPR013154">
    <property type="entry name" value="ADH-like_N"/>
</dbReference>
<dbReference type="EC" id="1.1.1.-" evidence="9"/>
<dbReference type="GO" id="GO:0016491">
    <property type="term" value="F:oxidoreductase activity"/>
    <property type="evidence" value="ECO:0007669"/>
    <property type="project" value="UniProtKB-KW"/>
</dbReference>
<name>A0ABV6SHT8_AZOPA</name>
<accession>A0ABV6SHT8</accession>
<comment type="similarity">
    <text evidence="5">Belongs to the zinc-containing alcohol dehydrogenase family.</text>
</comment>
<keyword evidence="10" id="KW-1185">Reference proteome</keyword>